<comment type="function">
    <text evidence="7">One of the extrinsic, lumenal subunits of photosystem II (PSII). PSII is a light-driven water plastoquinone oxidoreductase, using light energy to abstract electrons from H(2)O, generating a proton gradient subsequently used for ATP formation. The extrinsic proteins stabilize the structure of photosystem II oxygen-evolving complex (OEC), the ion environment of oxygen evolution and protect the OEC against heat-induced inactivation.</text>
</comment>
<comment type="similarity">
    <text evidence="2 7">Belongs to the PsbU family.</text>
</comment>
<dbReference type="RefSeq" id="WP_009457367.1">
    <property type="nucleotide sequence ID" value="NZ_MRCA01000028.1"/>
</dbReference>
<organism evidence="8 9">
    <name type="scientific">Fischerella major NIES-592</name>
    <dbReference type="NCBI Taxonomy" id="210994"/>
    <lineage>
        <taxon>Bacteria</taxon>
        <taxon>Bacillati</taxon>
        <taxon>Cyanobacteriota</taxon>
        <taxon>Cyanophyceae</taxon>
        <taxon>Nostocales</taxon>
        <taxon>Hapalosiphonaceae</taxon>
        <taxon>Fischerella</taxon>
    </lineage>
</organism>
<evidence type="ECO:0000256" key="5">
    <source>
        <dbReference type="ARBA" id="ARBA00023136"/>
    </source>
</evidence>
<dbReference type="SUPFAM" id="SSF81585">
    <property type="entry name" value="PsbU/PolX domain-like"/>
    <property type="match status" value="1"/>
</dbReference>
<sequence length="154" mass="17243">MERGGKIVKKLVRLLTVFSFLLVGCLAWLGTPQIAQASNLNSFALRSVSVLAVEQSISLRNPADAKLADVYGDKIDLNNTNVRAFQKYPGLYPTLAGKIIKNAPYKEVEDVLKIQGLSERQKQILQANLDHFKVTEVEPVYTEGFDRFNNGIYR</sequence>
<comment type="subcellular location">
    <subcellularLocation>
        <location evidence="7">Cellular thylakoid membrane</location>
        <topology evidence="7">Peripheral membrane protein</topology>
        <orientation evidence="7">Lumenal side</orientation>
    </subcellularLocation>
    <subcellularLocation>
        <location evidence="1">Membrane</location>
        <topology evidence="1">Peripheral membrane protein</topology>
    </subcellularLocation>
</comment>
<evidence type="ECO:0000256" key="3">
    <source>
        <dbReference type="ARBA" id="ARBA00022982"/>
    </source>
</evidence>
<accession>A0A1U7GSX6</accession>
<evidence type="ECO:0000256" key="1">
    <source>
        <dbReference type="ARBA" id="ARBA00004170"/>
    </source>
</evidence>
<dbReference type="GO" id="GO:0042549">
    <property type="term" value="P:photosystem II stabilization"/>
    <property type="evidence" value="ECO:0007669"/>
    <property type="project" value="InterPro"/>
</dbReference>
<keyword evidence="5 7" id="KW-0472">Membrane</keyword>
<dbReference type="Pfam" id="PF06514">
    <property type="entry name" value="PsbU"/>
    <property type="match status" value="1"/>
</dbReference>
<dbReference type="PROSITE" id="PS51257">
    <property type="entry name" value="PROKAR_LIPOPROTEIN"/>
    <property type="match status" value="1"/>
</dbReference>
<evidence type="ECO:0000256" key="2">
    <source>
        <dbReference type="ARBA" id="ARBA00010827"/>
    </source>
</evidence>
<dbReference type="EMBL" id="MRCA01000028">
    <property type="protein sequence ID" value="OKH10868.1"/>
    <property type="molecule type" value="Genomic_DNA"/>
</dbReference>
<evidence type="ECO:0000313" key="8">
    <source>
        <dbReference type="EMBL" id="OKH10868.1"/>
    </source>
</evidence>
<dbReference type="GO" id="GO:0019898">
    <property type="term" value="C:extrinsic component of membrane"/>
    <property type="evidence" value="ECO:0007669"/>
    <property type="project" value="InterPro"/>
</dbReference>
<keyword evidence="4 7" id="KW-0793">Thylakoid</keyword>
<evidence type="ECO:0000256" key="7">
    <source>
        <dbReference type="HAMAP-Rule" id="MF_00589"/>
    </source>
</evidence>
<dbReference type="OrthoDB" id="463369at2"/>
<proteinExistence type="inferred from homology"/>
<keyword evidence="7" id="KW-0602">Photosynthesis</keyword>
<comment type="subunit">
    <text evidence="7">PSII is composed of 1 copy each of membrane proteins PsbA, PsbB, PsbC, PsbD, PsbE, PsbF, PsbH, PsbI, PsbJ, PsbK, PsbL, PsbM, PsbT, PsbX, PsbY, PsbZ, Psb30/Ycf12, peripheral proteins PsbO, CyanoQ (PsbQ), PsbU, PsbV and a large number of cofactors. It forms dimeric complexes.</text>
</comment>
<keyword evidence="6 7" id="KW-0604">Photosystem II</keyword>
<dbReference type="GeneID" id="35799072"/>
<protein>
    <recommendedName>
        <fullName evidence="7">Photosystem II extrinsic protein U</fullName>
        <shortName evidence="7">PSII-U</shortName>
        <shortName evidence="7">PsbU</shortName>
    </recommendedName>
    <alternativeName>
        <fullName evidence="7">Photosystem II 12 kDa extrinsic protein</fullName>
        <shortName evidence="7">PS II complex 12 kDa extrinsic protein</shortName>
    </alternativeName>
</protein>
<gene>
    <name evidence="7" type="primary">psbU</name>
    <name evidence="8" type="ORF">NIES592_23620</name>
</gene>
<dbReference type="InterPro" id="IPR010527">
    <property type="entry name" value="PSII_PsbU"/>
</dbReference>
<evidence type="ECO:0000256" key="6">
    <source>
        <dbReference type="ARBA" id="ARBA00023276"/>
    </source>
</evidence>
<dbReference type="GO" id="GO:0031676">
    <property type="term" value="C:plasma membrane-derived thylakoid membrane"/>
    <property type="evidence" value="ECO:0007669"/>
    <property type="project" value="UniProtKB-SubCell"/>
</dbReference>
<keyword evidence="7" id="KW-0813">Transport</keyword>
<dbReference type="HAMAP" id="MF_00589">
    <property type="entry name" value="PSII_PsbU"/>
    <property type="match status" value="1"/>
</dbReference>
<reference evidence="8 9" key="1">
    <citation type="submission" date="2016-11" db="EMBL/GenBank/DDBJ databases">
        <title>Draft Genome Sequences of Nine Cyanobacterial Strains from Diverse Habitats.</title>
        <authorList>
            <person name="Zhu T."/>
            <person name="Hou S."/>
            <person name="Lu X."/>
            <person name="Hess W.R."/>
        </authorList>
    </citation>
    <scope>NUCLEOTIDE SEQUENCE [LARGE SCALE GENOMIC DNA]</scope>
    <source>
        <strain evidence="8 9">NIES-592</strain>
    </source>
</reference>
<comment type="caution">
    <text evidence="8">The sequence shown here is derived from an EMBL/GenBank/DDBJ whole genome shotgun (WGS) entry which is preliminary data.</text>
</comment>
<dbReference type="Gene3D" id="1.10.150.320">
    <property type="entry name" value="Photosystem II 12 kDa extrinsic protein"/>
    <property type="match status" value="1"/>
</dbReference>
<evidence type="ECO:0000313" key="9">
    <source>
        <dbReference type="Proteomes" id="UP000186391"/>
    </source>
</evidence>
<name>A0A1U7GSX6_9CYAN</name>
<dbReference type="NCBIfam" id="NF002708">
    <property type="entry name" value="PRK02515.1"/>
    <property type="match status" value="1"/>
</dbReference>
<dbReference type="GO" id="GO:0015979">
    <property type="term" value="P:photosynthesis"/>
    <property type="evidence" value="ECO:0007669"/>
    <property type="project" value="UniProtKB-UniRule"/>
</dbReference>
<dbReference type="SMR" id="A0A1U7GSX6"/>
<dbReference type="AlphaFoldDB" id="A0A1U7GSX6"/>
<keyword evidence="3 7" id="KW-0249">Electron transport</keyword>
<dbReference type="GO" id="GO:0009654">
    <property type="term" value="C:photosystem II oxygen evolving complex"/>
    <property type="evidence" value="ECO:0007669"/>
    <property type="project" value="InterPro"/>
</dbReference>
<keyword evidence="9" id="KW-1185">Reference proteome</keyword>
<evidence type="ECO:0000256" key="4">
    <source>
        <dbReference type="ARBA" id="ARBA00023078"/>
    </source>
</evidence>
<dbReference type="Proteomes" id="UP000186391">
    <property type="component" value="Unassembled WGS sequence"/>
</dbReference>